<proteinExistence type="inferred from homology"/>
<dbReference type="GO" id="GO:0046873">
    <property type="term" value="F:metal ion transmembrane transporter activity"/>
    <property type="evidence" value="ECO:0007669"/>
    <property type="project" value="InterPro"/>
</dbReference>
<dbReference type="Proteomes" id="UP000199708">
    <property type="component" value="Unassembled WGS sequence"/>
</dbReference>
<keyword evidence="8" id="KW-1185">Reference proteome</keyword>
<protein>
    <submittedName>
        <fullName evidence="7">Magnesium transporter</fullName>
    </submittedName>
</protein>
<dbReference type="GO" id="GO:0016020">
    <property type="term" value="C:membrane"/>
    <property type="evidence" value="ECO:0007669"/>
    <property type="project" value="UniProtKB-SubCell"/>
</dbReference>
<feature type="transmembrane region" description="Helical" evidence="6">
    <location>
        <begin position="275"/>
        <end position="294"/>
    </location>
</feature>
<dbReference type="PANTHER" id="PTHR47891:SF2">
    <property type="entry name" value="MAGNESIUM AND COBALT TRANSPORTER"/>
    <property type="match status" value="1"/>
</dbReference>
<keyword evidence="3 6" id="KW-0812">Transmembrane</keyword>
<comment type="similarity">
    <text evidence="2">Belongs to the CorA metal ion transporter (MIT) (TC 1.A.35) family.</text>
</comment>
<keyword evidence="4 6" id="KW-1133">Transmembrane helix</keyword>
<name>A0A1G7QJE3_9LACT</name>
<evidence type="ECO:0000256" key="4">
    <source>
        <dbReference type="ARBA" id="ARBA00022989"/>
    </source>
</evidence>
<accession>A0A1G7QJE3</accession>
<dbReference type="InterPro" id="IPR045861">
    <property type="entry name" value="CorA_cytoplasmic_dom"/>
</dbReference>
<evidence type="ECO:0000256" key="1">
    <source>
        <dbReference type="ARBA" id="ARBA00004141"/>
    </source>
</evidence>
<evidence type="ECO:0000313" key="7">
    <source>
        <dbReference type="EMBL" id="SDF98633.1"/>
    </source>
</evidence>
<sequence length="300" mass="34695">MEIKNNTWQLYEGLNDLELEDICKNLAIPHDYLSGVNDPFEIARSEEALLDNGGTRSLIVLQYLFPQMNSREYREYKTRAISLVKVEDQLITALPETPSYLRDIFKEFNDSVGFDYEEMVMKVFWKIQNETIKVLAWIHEEIEAMQKDIEYSSQNQELYRLMSLDKTLAYIKTAVQNNRRVLEQISKNDQFQNIHRLKALMHDVLIESLQAESMVDEGMRIVDQLSDIFSNVISNNLNNVMKILTSITIILTIPTIIGGLWGMNVPVPFQEYGGGFIITTLLSILISIIVAIWLKSKDYL</sequence>
<reference evidence="7 8" key="1">
    <citation type="submission" date="2016-10" db="EMBL/GenBank/DDBJ databases">
        <authorList>
            <person name="de Groot N.N."/>
        </authorList>
    </citation>
    <scope>NUCLEOTIDE SEQUENCE [LARGE SCALE GENOMIC DNA]</scope>
    <source>
        <strain evidence="7 8">ATCC BAA-466</strain>
    </source>
</reference>
<comment type="subcellular location">
    <subcellularLocation>
        <location evidence="1">Membrane</location>
        <topology evidence="1">Multi-pass membrane protein</topology>
    </subcellularLocation>
</comment>
<evidence type="ECO:0000256" key="2">
    <source>
        <dbReference type="ARBA" id="ARBA00009765"/>
    </source>
</evidence>
<dbReference type="STRING" id="120956.SAMN05421791_102112"/>
<dbReference type="Gene3D" id="1.20.58.340">
    <property type="entry name" value="Magnesium transport protein CorA, transmembrane region"/>
    <property type="match status" value="2"/>
</dbReference>
<dbReference type="SUPFAM" id="SSF143865">
    <property type="entry name" value="CorA soluble domain-like"/>
    <property type="match status" value="1"/>
</dbReference>
<feature type="transmembrane region" description="Helical" evidence="6">
    <location>
        <begin position="243"/>
        <end position="263"/>
    </location>
</feature>
<dbReference type="InterPro" id="IPR002523">
    <property type="entry name" value="MgTranspt_CorA/ZnTranspt_ZntB"/>
</dbReference>
<dbReference type="SUPFAM" id="SSF144083">
    <property type="entry name" value="Magnesium transport protein CorA, transmembrane region"/>
    <property type="match status" value="1"/>
</dbReference>
<keyword evidence="5 6" id="KW-0472">Membrane</keyword>
<gene>
    <name evidence="7" type="ORF">SAMN05421791_102112</name>
</gene>
<evidence type="ECO:0000256" key="6">
    <source>
        <dbReference type="SAM" id="Phobius"/>
    </source>
</evidence>
<dbReference type="InterPro" id="IPR047199">
    <property type="entry name" value="CorA-like"/>
</dbReference>
<dbReference type="PANTHER" id="PTHR47891">
    <property type="entry name" value="TRANSPORTER-RELATED"/>
    <property type="match status" value="1"/>
</dbReference>
<evidence type="ECO:0000256" key="5">
    <source>
        <dbReference type="ARBA" id="ARBA00023136"/>
    </source>
</evidence>
<dbReference type="CDD" id="cd12827">
    <property type="entry name" value="EcCorA_ZntB-like_u2"/>
    <property type="match status" value="1"/>
</dbReference>
<evidence type="ECO:0000256" key="3">
    <source>
        <dbReference type="ARBA" id="ARBA00022692"/>
    </source>
</evidence>
<dbReference type="AlphaFoldDB" id="A0A1G7QJE3"/>
<dbReference type="InterPro" id="IPR045863">
    <property type="entry name" value="CorA_TM1_TM2"/>
</dbReference>
<dbReference type="EMBL" id="FNCK01000002">
    <property type="protein sequence ID" value="SDF98633.1"/>
    <property type="molecule type" value="Genomic_DNA"/>
</dbReference>
<dbReference type="Pfam" id="PF01544">
    <property type="entry name" value="CorA"/>
    <property type="match status" value="1"/>
</dbReference>
<organism evidence="7 8">
    <name type="scientific">Facklamia miroungae</name>
    <dbReference type="NCBI Taxonomy" id="120956"/>
    <lineage>
        <taxon>Bacteria</taxon>
        <taxon>Bacillati</taxon>
        <taxon>Bacillota</taxon>
        <taxon>Bacilli</taxon>
        <taxon>Lactobacillales</taxon>
        <taxon>Aerococcaceae</taxon>
        <taxon>Facklamia</taxon>
    </lineage>
</organism>
<evidence type="ECO:0000313" key="8">
    <source>
        <dbReference type="Proteomes" id="UP000199708"/>
    </source>
</evidence>
<dbReference type="RefSeq" id="WP_168427140.1">
    <property type="nucleotide sequence ID" value="NZ_FNCK01000002.1"/>
</dbReference>